<accession>T1GEP4</accession>
<name>T1GEP4_MEGSC</name>
<evidence type="ECO:0000313" key="6">
    <source>
        <dbReference type="Proteomes" id="UP000015102"/>
    </source>
</evidence>
<keyword evidence="1" id="KW-0479">Metal-binding</keyword>
<dbReference type="HOGENOM" id="CLU_2925239_0_0_1"/>
<evidence type="ECO:0000313" key="5">
    <source>
        <dbReference type="EnsemblMetazoa" id="MESCA001814-PA"/>
    </source>
</evidence>
<dbReference type="GO" id="GO:0003723">
    <property type="term" value="F:RNA binding"/>
    <property type="evidence" value="ECO:0007669"/>
    <property type="project" value="InterPro"/>
</dbReference>
<keyword evidence="6" id="KW-1185">Reference proteome</keyword>
<evidence type="ECO:0000256" key="3">
    <source>
        <dbReference type="ARBA" id="ARBA00022771"/>
    </source>
</evidence>
<dbReference type="STRING" id="36166.T1GEP4"/>
<sequence>MNFFSRNSLVSNEEMQKHYDNFFENICIECEEKYCEIEEINDNLGDHLVRDVHIKFRNEHV</sequence>
<dbReference type="GO" id="GO:0089701">
    <property type="term" value="C:U2AF complex"/>
    <property type="evidence" value="ECO:0007669"/>
    <property type="project" value="InterPro"/>
</dbReference>
<dbReference type="Proteomes" id="UP000015102">
    <property type="component" value="Unassembled WGS sequence"/>
</dbReference>
<keyword evidence="3" id="KW-0863">Zinc-finger</keyword>
<reference evidence="5" key="2">
    <citation type="submission" date="2015-06" db="UniProtKB">
        <authorList>
            <consortium name="EnsemblMetazoa"/>
        </authorList>
    </citation>
    <scope>IDENTIFICATION</scope>
</reference>
<dbReference type="EMBL" id="CAQQ02073629">
    <property type="status" value="NOT_ANNOTATED_CDS"/>
    <property type="molecule type" value="Genomic_DNA"/>
</dbReference>
<dbReference type="GO" id="GO:0008270">
    <property type="term" value="F:zinc ion binding"/>
    <property type="evidence" value="ECO:0007669"/>
    <property type="project" value="UniProtKB-KW"/>
</dbReference>
<evidence type="ECO:0000256" key="1">
    <source>
        <dbReference type="ARBA" id="ARBA00022723"/>
    </source>
</evidence>
<dbReference type="AlphaFoldDB" id="T1GEP4"/>
<keyword evidence="2" id="KW-0677">Repeat</keyword>
<evidence type="ECO:0000256" key="2">
    <source>
        <dbReference type="ARBA" id="ARBA00022737"/>
    </source>
</evidence>
<proteinExistence type="predicted"/>
<organism evidence="5 6">
    <name type="scientific">Megaselia scalaris</name>
    <name type="common">Humpbacked fly</name>
    <name type="synonym">Phora scalaris</name>
    <dbReference type="NCBI Taxonomy" id="36166"/>
    <lineage>
        <taxon>Eukaryota</taxon>
        <taxon>Metazoa</taxon>
        <taxon>Ecdysozoa</taxon>
        <taxon>Arthropoda</taxon>
        <taxon>Hexapoda</taxon>
        <taxon>Insecta</taxon>
        <taxon>Pterygota</taxon>
        <taxon>Neoptera</taxon>
        <taxon>Endopterygota</taxon>
        <taxon>Diptera</taxon>
        <taxon>Brachycera</taxon>
        <taxon>Muscomorpha</taxon>
        <taxon>Platypezoidea</taxon>
        <taxon>Phoridae</taxon>
        <taxon>Megaseliini</taxon>
        <taxon>Megaselia</taxon>
    </lineage>
</organism>
<evidence type="ECO:0000256" key="4">
    <source>
        <dbReference type="ARBA" id="ARBA00022833"/>
    </source>
</evidence>
<dbReference type="InterPro" id="IPR009145">
    <property type="entry name" value="U2AF_small"/>
</dbReference>
<protein>
    <submittedName>
        <fullName evidence="5">Uncharacterized protein</fullName>
    </submittedName>
</protein>
<dbReference type="EnsemblMetazoa" id="MESCA001814-RA">
    <property type="protein sequence ID" value="MESCA001814-PA"/>
    <property type="gene ID" value="MESCA001814"/>
</dbReference>
<keyword evidence="4" id="KW-0862">Zinc</keyword>
<dbReference type="GO" id="GO:0000398">
    <property type="term" value="P:mRNA splicing, via spliceosome"/>
    <property type="evidence" value="ECO:0007669"/>
    <property type="project" value="InterPro"/>
</dbReference>
<reference evidence="6" key="1">
    <citation type="submission" date="2013-02" db="EMBL/GenBank/DDBJ databases">
        <authorList>
            <person name="Hughes D."/>
        </authorList>
    </citation>
    <scope>NUCLEOTIDE SEQUENCE</scope>
    <source>
        <strain>Durham</strain>
        <strain evidence="6">NC isolate 2 -- Noor lab</strain>
    </source>
</reference>
<dbReference type="PRINTS" id="PR01848">
    <property type="entry name" value="U2AUXFACTOR"/>
</dbReference>